<feature type="transmembrane region" description="Helical" evidence="2">
    <location>
        <begin position="287"/>
        <end position="304"/>
    </location>
</feature>
<dbReference type="EMBL" id="JAGMVJ010000024">
    <property type="protein sequence ID" value="KAH7071680.1"/>
    <property type="molecule type" value="Genomic_DNA"/>
</dbReference>
<feature type="compositionally biased region" description="Polar residues" evidence="1">
    <location>
        <begin position="445"/>
        <end position="457"/>
    </location>
</feature>
<feature type="transmembrane region" description="Helical" evidence="2">
    <location>
        <begin position="61"/>
        <end position="83"/>
    </location>
</feature>
<feature type="compositionally biased region" description="Polar residues" evidence="1">
    <location>
        <begin position="476"/>
        <end position="495"/>
    </location>
</feature>
<feature type="transmembrane region" description="Helical" evidence="2">
    <location>
        <begin position="14"/>
        <end position="35"/>
    </location>
</feature>
<feature type="transmembrane region" description="Helical" evidence="2">
    <location>
        <begin position="173"/>
        <end position="199"/>
    </location>
</feature>
<reference evidence="3" key="1">
    <citation type="journal article" date="2021" name="Nat. Commun.">
        <title>Genetic determinants of endophytism in the Arabidopsis root mycobiome.</title>
        <authorList>
            <person name="Mesny F."/>
            <person name="Miyauchi S."/>
            <person name="Thiergart T."/>
            <person name="Pickel B."/>
            <person name="Atanasova L."/>
            <person name="Karlsson M."/>
            <person name="Huettel B."/>
            <person name="Barry K.W."/>
            <person name="Haridas S."/>
            <person name="Chen C."/>
            <person name="Bauer D."/>
            <person name="Andreopoulos W."/>
            <person name="Pangilinan J."/>
            <person name="LaButti K."/>
            <person name="Riley R."/>
            <person name="Lipzen A."/>
            <person name="Clum A."/>
            <person name="Drula E."/>
            <person name="Henrissat B."/>
            <person name="Kohler A."/>
            <person name="Grigoriev I.V."/>
            <person name="Martin F.M."/>
            <person name="Hacquard S."/>
        </authorList>
    </citation>
    <scope>NUCLEOTIDE SEQUENCE</scope>
    <source>
        <strain evidence="3">MPI-SDFR-AT-0120</strain>
    </source>
</reference>
<protein>
    <submittedName>
        <fullName evidence="3">Uncharacterized protein</fullName>
    </submittedName>
</protein>
<name>A0A8K0QV82_9PLEO</name>
<accession>A0A8K0QV82</accession>
<keyword evidence="4" id="KW-1185">Reference proteome</keyword>
<gene>
    <name evidence="3" type="ORF">FB567DRAFT_455033</name>
</gene>
<dbReference type="AlphaFoldDB" id="A0A8K0QV82"/>
<proteinExistence type="predicted"/>
<evidence type="ECO:0000313" key="4">
    <source>
        <dbReference type="Proteomes" id="UP000813461"/>
    </source>
</evidence>
<keyword evidence="2" id="KW-0812">Transmembrane</keyword>
<evidence type="ECO:0000313" key="3">
    <source>
        <dbReference type="EMBL" id="KAH7071680.1"/>
    </source>
</evidence>
<evidence type="ECO:0000256" key="1">
    <source>
        <dbReference type="SAM" id="MobiDB-lite"/>
    </source>
</evidence>
<keyword evidence="2" id="KW-0472">Membrane</keyword>
<dbReference type="OrthoDB" id="2126185at2759"/>
<feature type="region of interest" description="Disordered" evidence="1">
    <location>
        <begin position="418"/>
        <end position="511"/>
    </location>
</feature>
<organism evidence="3 4">
    <name type="scientific">Paraphoma chrysanthemicola</name>
    <dbReference type="NCBI Taxonomy" id="798071"/>
    <lineage>
        <taxon>Eukaryota</taxon>
        <taxon>Fungi</taxon>
        <taxon>Dikarya</taxon>
        <taxon>Ascomycota</taxon>
        <taxon>Pezizomycotina</taxon>
        <taxon>Dothideomycetes</taxon>
        <taxon>Pleosporomycetidae</taxon>
        <taxon>Pleosporales</taxon>
        <taxon>Pleosporineae</taxon>
        <taxon>Phaeosphaeriaceae</taxon>
        <taxon>Paraphoma</taxon>
    </lineage>
</organism>
<keyword evidence="2" id="KW-1133">Transmembrane helix</keyword>
<feature type="transmembrane region" description="Helical" evidence="2">
    <location>
        <begin position="142"/>
        <end position="161"/>
    </location>
</feature>
<feature type="transmembrane region" description="Helical" evidence="2">
    <location>
        <begin position="219"/>
        <end position="236"/>
    </location>
</feature>
<sequence length="548" mass="59239">MAPVEPEASARNNLFAYAPFTGHILLVVGLTVHVLRVARRASKALPPSTATRSQQPLRRNYAILFSVLAALSLASVTTFAVFWRAISYVQWAESGAKNSPNGLWTGWYGTGEDGHWYLGDWIKDIDLQKAADKVAISTPEGFLYTSQHFLGLLASSIFFGVEGQRRNLRPSTIASFVLLGATGSLGYALSLFFVTILYTPLTVHNEDTPLHDALFAPSPVVYFVPIITSLLYLNWLPEILVRSADNGSVNFLRSGKIVVPLLLAFAPKIVPVSLGRQHTSKAAAHRSYAKAFHFLSIASFLLYWKLFIANVSVNTPSEHEHVWDVLTNTVGLTQGQSKSSRIFSGISTTGQRLKLISKHPILSVTSVDVLFTSISLLSWVFTRNLDVDAVLESSVLSFLLPKHEKHVAFEDDAKRLADLSAEPEPEPVIETTTPRKRGRPAKNKTAINGASTSSTGSIRRGPRRGTRSVDLDSETESITTSQAATATYQPSSSTKRAVEETEADGVATGSDLVESGESTALALFLAFAGGLGQLASGALGAEVSGPRE</sequence>
<evidence type="ECO:0000256" key="2">
    <source>
        <dbReference type="SAM" id="Phobius"/>
    </source>
</evidence>
<comment type="caution">
    <text evidence="3">The sequence shown here is derived from an EMBL/GenBank/DDBJ whole genome shotgun (WGS) entry which is preliminary data.</text>
</comment>
<dbReference type="Proteomes" id="UP000813461">
    <property type="component" value="Unassembled WGS sequence"/>
</dbReference>